<evidence type="ECO:0000256" key="2">
    <source>
        <dbReference type="ARBA" id="ARBA00005860"/>
    </source>
</evidence>
<accession>G0QR17</accession>
<dbReference type="Gene3D" id="3.90.132.10">
    <property type="entry name" value="Leishmanolysin , domain 2"/>
    <property type="match status" value="1"/>
</dbReference>
<dbReference type="SUPFAM" id="SSF55486">
    <property type="entry name" value="Metalloproteases ('zincins'), catalytic domain"/>
    <property type="match status" value="1"/>
</dbReference>
<dbReference type="OrthoDB" id="527990at2759"/>
<evidence type="ECO:0000256" key="3">
    <source>
        <dbReference type="ARBA" id="ARBA00022670"/>
    </source>
</evidence>
<evidence type="ECO:0000256" key="4">
    <source>
        <dbReference type="ARBA" id="ARBA00022723"/>
    </source>
</evidence>
<evidence type="ECO:0000256" key="6">
    <source>
        <dbReference type="ARBA" id="ARBA00022833"/>
    </source>
</evidence>
<dbReference type="GeneID" id="14908500"/>
<evidence type="ECO:0000313" key="9">
    <source>
        <dbReference type="Proteomes" id="UP000008983"/>
    </source>
</evidence>
<reference evidence="8 9" key="1">
    <citation type="submission" date="2011-07" db="EMBL/GenBank/DDBJ databases">
        <authorList>
            <person name="Coyne R."/>
            <person name="Brami D."/>
            <person name="Johnson J."/>
            <person name="Hostetler J."/>
            <person name="Hannick L."/>
            <person name="Clark T."/>
            <person name="Cassidy-Hanley D."/>
            <person name="Inman J."/>
        </authorList>
    </citation>
    <scope>NUCLEOTIDE SEQUENCE [LARGE SCALE GENOMIC DNA]</scope>
    <source>
        <strain evidence="8 9">G5</strain>
    </source>
</reference>
<dbReference type="GO" id="GO:0004222">
    <property type="term" value="F:metalloendopeptidase activity"/>
    <property type="evidence" value="ECO:0007669"/>
    <property type="project" value="InterPro"/>
</dbReference>
<protein>
    <submittedName>
        <fullName evidence="8">Leishmanolysin family protein, putative</fullName>
        <ecNumber evidence="8">3.4.24.36</ecNumber>
    </submittedName>
</protein>
<dbReference type="Proteomes" id="UP000008983">
    <property type="component" value="Unassembled WGS sequence"/>
</dbReference>
<dbReference type="InParanoid" id="G0QR17"/>
<proteinExistence type="inferred from homology"/>
<dbReference type="GO" id="GO:0007155">
    <property type="term" value="P:cell adhesion"/>
    <property type="evidence" value="ECO:0007669"/>
    <property type="project" value="InterPro"/>
</dbReference>
<evidence type="ECO:0000256" key="1">
    <source>
        <dbReference type="ARBA" id="ARBA00001947"/>
    </source>
</evidence>
<dbReference type="RefSeq" id="XP_004035825.1">
    <property type="nucleotide sequence ID" value="XM_004035777.1"/>
</dbReference>
<name>G0QR17_ICHMU</name>
<comment type="cofactor">
    <cofactor evidence="1">
        <name>Zn(2+)</name>
        <dbReference type="ChEBI" id="CHEBI:29105"/>
    </cofactor>
</comment>
<comment type="similarity">
    <text evidence="2">Belongs to the peptidase M8 family.</text>
</comment>
<dbReference type="EMBL" id="GL983710">
    <property type="protein sequence ID" value="EGR32339.1"/>
    <property type="molecule type" value="Genomic_DNA"/>
</dbReference>
<organism evidence="8 9">
    <name type="scientific">Ichthyophthirius multifiliis</name>
    <name type="common">White spot disease agent</name>
    <name type="synonym">Ich</name>
    <dbReference type="NCBI Taxonomy" id="5932"/>
    <lineage>
        <taxon>Eukaryota</taxon>
        <taxon>Sar</taxon>
        <taxon>Alveolata</taxon>
        <taxon>Ciliophora</taxon>
        <taxon>Intramacronucleata</taxon>
        <taxon>Oligohymenophorea</taxon>
        <taxon>Hymenostomatida</taxon>
        <taxon>Ophryoglenina</taxon>
        <taxon>Ichthyophthirius</taxon>
    </lineage>
</organism>
<dbReference type="Pfam" id="PF01457">
    <property type="entry name" value="Peptidase_M8"/>
    <property type="match status" value="1"/>
</dbReference>
<dbReference type="GO" id="GO:0016020">
    <property type="term" value="C:membrane"/>
    <property type="evidence" value="ECO:0007669"/>
    <property type="project" value="InterPro"/>
</dbReference>
<keyword evidence="6" id="KW-0862">Zinc</keyword>
<dbReference type="EC" id="3.4.24.36" evidence="8"/>
<keyword evidence="7" id="KW-0482">Metalloprotease</keyword>
<keyword evidence="3" id="KW-0645">Protease</keyword>
<sequence>MESILSIFTIAVLKDTGYYAEVNESMANNIQWGKNKGCDFVLKACQSGTYYSEFSRTEYCRGQCSSQNYGYGEVVQNSLMDNCKKINNSVLCEDYSNLKQFHDNLLQYYGVNSRCFRSTANDGLYNKFHQTTRCHHVICSPDFTYITIGFPDQRFQKLVCTQQDQGKQMEVVKEKPEYGFIECSDNQREFCSYTPECPYYCNLKGICIHGEYKFSHGWSGTYCQVQLKRFCAQFILDDDSQKCVQQCPQGKFANPDKFCREQCPNGYYQDNINNIYQM</sequence>
<evidence type="ECO:0000313" key="8">
    <source>
        <dbReference type="EMBL" id="EGR32339.1"/>
    </source>
</evidence>
<dbReference type="InterPro" id="IPR001577">
    <property type="entry name" value="Peptidase_M8"/>
</dbReference>
<evidence type="ECO:0000256" key="7">
    <source>
        <dbReference type="ARBA" id="ARBA00023049"/>
    </source>
</evidence>
<dbReference type="GO" id="GO:0006508">
    <property type="term" value="P:proteolysis"/>
    <property type="evidence" value="ECO:0007669"/>
    <property type="project" value="UniProtKB-KW"/>
</dbReference>
<evidence type="ECO:0000256" key="5">
    <source>
        <dbReference type="ARBA" id="ARBA00022801"/>
    </source>
</evidence>
<dbReference type="AlphaFoldDB" id="G0QR17"/>
<dbReference type="STRING" id="857967.G0QR17"/>
<keyword evidence="5 8" id="KW-0378">Hydrolase</keyword>
<keyword evidence="9" id="KW-1185">Reference proteome</keyword>
<dbReference type="GO" id="GO:0046872">
    <property type="term" value="F:metal ion binding"/>
    <property type="evidence" value="ECO:0007669"/>
    <property type="project" value="UniProtKB-KW"/>
</dbReference>
<gene>
    <name evidence="8" type="ORF">IMG5_087270</name>
</gene>
<keyword evidence="4" id="KW-0479">Metal-binding</keyword>